<evidence type="ECO:0000259" key="8">
    <source>
        <dbReference type="PROSITE" id="PS50016"/>
    </source>
</evidence>
<evidence type="ECO:0000259" key="9">
    <source>
        <dbReference type="PROSITE" id="PS51011"/>
    </source>
</evidence>
<reference evidence="12" key="1">
    <citation type="journal article" date="2013" name="Genome Announc.">
        <title>Genome sequence of the food spoilage yeast Zygosaccharomyces bailii CLIB 213(T).</title>
        <authorList>
            <person name="Galeote V."/>
            <person name="Bigey F."/>
            <person name="Devillers H."/>
            <person name="Neuveglise C."/>
            <person name="Dequin S."/>
        </authorList>
    </citation>
    <scope>NUCLEOTIDE SEQUENCE [LARGE SCALE GENOMIC DNA]</scope>
    <source>
        <strain evidence="12">CLIB 213 / ATCC 58445 / CBS 680 / CCRC 21525 / NBRC 1098 / NCYC 1416 / NRRL Y-2227</strain>
    </source>
</reference>
<evidence type="ECO:0000259" key="10">
    <source>
        <dbReference type="PROSITE" id="PS51184"/>
    </source>
</evidence>
<dbReference type="PROSITE" id="PS51184">
    <property type="entry name" value="JMJC"/>
    <property type="match status" value="1"/>
</dbReference>
<feature type="compositionally biased region" description="Basic and acidic residues" evidence="7">
    <location>
        <begin position="1329"/>
        <end position="1342"/>
    </location>
</feature>
<dbReference type="SMART" id="SM01014">
    <property type="entry name" value="ARID"/>
    <property type="match status" value="1"/>
</dbReference>
<dbReference type="InterPro" id="IPR001606">
    <property type="entry name" value="ARID_dom"/>
</dbReference>
<dbReference type="Pfam" id="PF00628">
    <property type="entry name" value="PHD"/>
    <property type="match status" value="1"/>
</dbReference>
<dbReference type="GO" id="GO:0010468">
    <property type="term" value="P:regulation of gene expression"/>
    <property type="evidence" value="ECO:0007669"/>
    <property type="project" value="TreeGrafter"/>
</dbReference>
<dbReference type="GO" id="GO:0005634">
    <property type="term" value="C:nucleus"/>
    <property type="evidence" value="ECO:0007669"/>
    <property type="project" value="UniProtKB-SubCell"/>
</dbReference>
<dbReference type="InterPro" id="IPR003347">
    <property type="entry name" value="JmjC_dom"/>
</dbReference>
<feature type="domain" description="ARID" evidence="9">
    <location>
        <begin position="117"/>
        <end position="210"/>
    </location>
</feature>
<keyword evidence="5" id="KW-0539">Nucleus</keyword>
<dbReference type="CDD" id="cd15518">
    <property type="entry name" value="PHD_Ecm5p_Lid2p_like"/>
    <property type="match status" value="1"/>
</dbReference>
<evidence type="ECO:0000256" key="7">
    <source>
        <dbReference type="SAM" id="MobiDB-lite"/>
    </source>
</evidence>
<sequence length="1342" mass="152871">MKVEGDRKRKSNGRSMPVFDLSQVSIKKVRCPGVEETLFDQGTQLHYRLGAQSVPSFQLEQEFPDPVKFYEKVRPLGERYGAVKVRMVGERAGTAPDPEHFWFQTRTQHLRSAREQRREVLQFHRKLYECHWRLGHHLHKVPSIDKRTLDLYRLWECVQLRGGYHAVCQRKLWAQIGREMGYSGRIMSSLSTSLRSAYAKVLLDFESDPQNAYVPAQSTSSGIYSVVNSAEECSTLRDFKRVKGFSTNYSPQSTHLEAATVLHGATTLPGYDWEMWQTGMEIYDSSDQETKTPPVYNMKQYYDKSQVHLAEVASRCGEQLPLALDSREWEQEAFEKWYIAVLANPSLSTHVDTAVSLSSAAHNFGELSGSDPGEVGHVIRDLWNLDNLPLSHESMLRHLELDWGNFTHAAIDVGMLFSTKGWGMEPLDLPSLTYNHVGSTKIWYVVPPEHCRKFEQLLRDVNSAQKEVSEEEETGSNRGSDLNAEADLEFRRSDIYKSFLEINGHDYHSGSSRMKSEMLKLLSDEAQHSEEDFSFLPGDLQIAPHVFEKHGIKVFKITQECGTYIFRFPQSYTSTVDSSFCVSKRARFAPVSWLGRLSHTNEGTQAVSELPKFLPFQFLMNIVLSSEGSDEREAKTKGRKLLEPFIRKELLNREKLNQLQLDYVVVEDKFDYVSDLSLKAAGASKIVVDNNGDSISLRLDEFLQQVTAAGDGSLSLGGKELGGMHVCLHIYYSDSILLSALGEQVVHSQSAAVNDTITEKLDTLVNVNFKDRRIPVEHLKQLFSGQSTMEQSWRGLLMHVEALRKECCVMLDKLASSEDSLAAVFIGKGLNLVELQGVQDGVEVGTLHKLQLQLQTCSVDFPEMSKIFQLCEKVSNFQMQAEQALCDKNLQELERCYRMGFSCGIKSKYMGAVAFWICKLHWLRVYQETFVEHLKDPSEDPLNYSLDCMEWFLIYGTKYCGPNEVDKLKKVRSHIMDTRRTRDKISKIFKARKPKSKFLVKDVVSVLELINKERLPIDAELVKLLRSIIDSIQQAKSEMIPLQNLLSINQPFVDNLRDQIKENSLEALKLFSTFDGGFGDKRICMRDAIDNKYFSKLCKPCKLWLSSVSRLCGRGNLEKLVYSVSRCLDLELDTYPALQNDSNQNFYCFCRQDDIGGTMIECELCKEWYHVRCLRKDRWKLPEESAFICSICSNNDEVTHTIEFSSVADLIIDSLELKLVPDRDIVSSLFSIYGKMLIFQNRMQSELFKDGKVEAGVTTNKIKFFLRKAQGSKCSFGSLTKSLQDRCRAENVVSLDDSTKNESADSETQFSSIADEPVSQMLNQGNSGMRKETRREMKSATS</sequence>
<organism evidence="11 12">
    <name type="scientific">Zygosaccharomyces bailii (strain CLIB 213 / ATCC 58445 / CBS 680 / BCRC 21525 / NBRC 1098 / NCYC 1416 / NRRL Y-2227)</name>
    <dbReference type="NCBI Taxonomy" id="1333698"/>
    <lineage>
        <taxon>Eukaryota</taxon>
        <taxon>Fungi</taxon>
        <taxon>Dikarya</taxon>
        <taxon>Ascomycota</taxon>
        <taxon>Saccharomycotina</taxon>
        <taxon>Saccharomycetes</taxon>
        <taxon>Saccharomycetales</taxon>
        <taxon>Saccharomycetaceae</taxon>
        <taxon>Zygosaccharomyces</taxon>
    </lineage>
</organism>
<dbReference type="SMART" id="SM00558">
    <property type="entry name" value="JmjC"/>
    <property type="match status" value="1"/>
</dbReference>
<name>A0A8J2T527_ZYGB2</name>
<proteinExistence type="predicted"/>
<dbReference type="GO" id="GO:0003677">
    <property type="term" value="F:DNA binding"/>
    <property type="evidence" value="ECO:0007669"/>
    <property type="project" value="InterPro"/>
</dbReference>
<dbReference type="InterPro" id="IPR013637">
    <property type="entry name" value="Lys_sp_deMease-like_dom"/>
</dbReference>
<dbReference type="GO" id="GO:0006338">
    <property type="term" value="P:chromatin remodeling"/>
    <property type="evidence" value="ECO:0007669"/>
    <property type="project" value="TreeGrafter"/>
</dbReference>
<dbReference type="PANTHER" id="PTHR10694:SF113">
    <property type="entry name" value="PROTEIN JUMONJI"/>
    <property type="match status" value="1"/>
</dbReference>
<evidence type="ECO:0000313" key="12">
    <source>
        <dbReference type="Proteomes" id="UP000019375"/>
    </source>
</evidence>
<dbReference type="InterPro" id="IPR019786">
    <property type="entry name" value="Zinc_finger_PHD-type_CS"/>
</dbReference>
<dbReference type="SMART" id="SM00249">
    <property type="entry name" value="PHD"/>
    <property type="match status" value="1"/>
</dbReference>
<dbReference type="CDD" id="cd16100">
    <property type="entry name" value="ARID"/>
    <property type="match status" value="1"/>
</dbReference>
<dbReference type="InterPro" id="IPR019787">
    <property type="entry name" value="Znf_PHD-finger"/>
</dbReference>
<evidence type="ECO:0000256" key="5">
    <source>
        <dbReference type="ARBA" id="ARBA00023242"/>
    </source>
</evidence>
<evidence type="ECO:0000256" key="2">
    <source>
        <dbReference type="ARBA" id="ARBA00022723"/>
    </source>
</evidence>
<dbReference type="Pfam" id="PF08429">
    <property type="entry name" value="PLU-1"/>
    <property type="match status" value="1"/>
</dbReference>
<evidence type="ECO:0000313" key="11">
    <source>
        <dbReference type="EMBL" id="CDF88225.1"/>
    </source>
</evidence>
<dbReference type="Pfam" id="PF01388">
    <property type="entry name" value="ARID"/>
    <property type="match status" value="1"/>
</dbReference>
<dbReference type="Gene3D" id="3.30.40.10">
    <property type="entry name" value="Zinc/RING finger domain, C3HC4 (zinc finger)"/>
    <property type="match status" value="1"/>
</dbReference>
<dbReference type="InterPro" id="IPR013083">
    <property type="entry name" value="Znf_RING/FYVE/PHD"/>
</dbReference>
<feature type="domain" description="PHD-type" evidence="8">
    <location>
        <begin position="1145"/>
        <end position="1195"/>
    </location>
</feature>
<dbReference type="SUPFAM" id="SSF46774">
    <property type="entry name" value="ARID-like"/>
    <property type="match status" value="1"/>
</dbReference>
<dbReference type="Proteomes" id="UP000019375">
    <property type="component" value="Unassembled WGS sequence"/>
</dbReference>
<dbReference type="OrthoDB" id="1678912at2759"/>
<dbReference type="PROSITE" id="PS50016">
    <property type="entry name" value="ZF_PHD_2"/>
    <property type="match status" value="1"/>
</dbReference>
<evidence type="ECO:0000256" key="3">
    <source>
        <dbReference type="ARBA" id="ARBA00022771"/>
    </source>
</evidence>
<accession>A0A8J2T527</accession>
<dbReference type="PROSITE" id="PS01359">
    <property type="entry name" value="ZF_PHD_1"/>
    <property type="match status" value="1"/>
</dbReference>
<dbReference type="InterPro" id="IPR001965">
    <property type="entry name" value="Znf_PHD"/>
</dbReference>
<dbReference type="Gene3D" id="1.10.150.60">
    <property type="entry name" value="ARID DNA-binding domain"/>
    <property type="match status" value="1"/>
</dbReference>
<dbReference type="SMART" id="SM00501">
    <property type="entry name" value="BRIGHT"/>
    <property type="match status" value="1"/>
</dbReference>
<dbReference type="PROSITE" id="PS51011">
    <property type="entry name" value="ARID"/>
    <property type="match status" value="1"/>
</dbReference>
<dbReference type="Gene3D" id="2.60.120.650">
    <property type="entry name" value="Cupin"/>
    <property type="match status" value="1"/>
</dbReference>
<evidence type="ECO:0000256" key="4">
    <source>
        <dbReference type="ARBA" id="ARBA00022833"/>
    </source>
</evidence>
<feature type="region of interest" description="Disordered" evidence="7">
    <location>
        <begin position="1297"/>
        <end position="1342"/>
    </location>
</feature>
<feature type="domain" description="JmjC" evidence="10">
    <location>
        <begin position="377"/>
        <end position="605"/>
    </location>
</feature>
<keyword evidence="4" id="KW-0862">Zinc</keyword>
<dbReference type="GO" id="GO:0000785">
    <property type="term" value="C:chromatin"/>
    <property type="evidence" value="ECO:0007669"/>
    <property type="project" value="TreeGrafter"/>
</dbReference>
<dbReference type="Pfam" id="PF02373">
    <property type="entry name" value="JmjC"/>
    <property type="match status" value="1"/>
</dbReference>
<evidence type="ECO:0000256" key="6">
    <source>
        <dbReference type="PROSITE-ProRule" id="PRU00146"/>
    </source>
</evidence>
<evidence type="ECO:0000256" key="1">
    <source>
        <dbReference type="ARBA" id="ARBA00004123"/>
    </source>
</evidence>
<dbReference type="GO" id="GO:0008270">
    <property type="term" value="F:zinc ion binding"/>
    <property type="evidence" value="ECO:0007669"/>
    <property type="project" value="UniProtKB-KW"/>
</dbReference>
<dbReference type="SUPFAM" id="SSF57903">
    <property type="entry name" value="FYVE/PHD zinc finger"/>
    <property type="match status" value="1"/>
</dbReference>
<dbReference type="EMBL" id="HG316455">
    <property type="protein sequence ID" value="CDF88225.1"/>
    <property type="molecule type" value="Genomic_DNA"/>
</dbReference>
<protein>
    <submittedName>
        <fullName evidence="11">BN860_05116g1_1</fullName>
    </submittedName>
</protein>
<dbReference type="InterPro" id="IPR036431">
    <property type="entry name" value="ARID_dom_sf"/>
</dbReference>
<dbReference type="PANTHER" id="PTHR10694">
    <property type="entry name" value="LYSINE-SPECIFIC DEMETHYLASE"/>
    <property type="match status" value="1"/>
</dbReference>
<keyword evidence="3 6" id="KW-0863">Zinc-finger</keyword>
<dbReference type="InterPro" id="IPR011011">
    <property type="entry name" value="Znf_FYVE_PHD"/>
</dbReference>
<comment type="subcellular location">
    <subcellularLocation>
        <location evidence="1">Nucleus</location>
    </subcellularLocation>
</comment>
<gene>
    <name evidence="11" type="ORF">BN860_05116g</name>
</gene>
<keyword evidence="2" id="KW-0479">Metal-binding</keyword>
<keyword evidence="12" id="KW-1185">Reference proteome</keyword>